<gene>
    <name evidence="1" type="ORF">SOIL9_45320</name>
</gene>
<dbReference type="AlphaFoldDB" id="A0A6P2D193"/>
<accession>A0A6P2D193</accession>
<protein>
    <submittedName>
        <fullName evidence="1">Uncharacterized protein</fullName>
    </submittedName>
</protein>
<dbReference type="EMBL" id="LR593886">
    <property type="protein sequence ID" value="VTR93182.1"/>
    <property type="molecule type" value="Genomic_DNA"/>
</dbReference>
<reference evidence="1 2" key="1">
    <citation type="submission" date="2019-05" db="EMBL/GenBank/DDBJ databases">
        <authorList>
            <consortium name="Science for Life Laboratories"/>
        </authorList>
    </citation>
    <scope>NUCLEOTIDE SEQUENCE [LARGE SCALE GENOMIC DNA]</scope>
    <source>
        <strain evidence="1">Soil9</strain>
    </source>
</reference>
<organism evidence="1 2">
    <name type="scientific">Gemmata massiliana</name>
    <dbReference type="NCBI Taxonomy" id="1210884"/>
    <lineage>
        <taxon>Bacteria</taxon>
        <taxon>Pseudomonadati</taxon>
        <taxon>Planctomycetota</taxon>
        <taxon>Planctomycetia</taxon>
        <taxon>Gemmatales</taxon>
        <taxon>Gemmataceae</taxon>
        <taxon>Gemmata</taxon>
    </lineage>
</organism>
<name>A0A6P2D193_9BACT</name>
<evidence type="ECO:0000313" key="2">
    <source>
        <dbReference type="Proteomes" id="UP000464178"/>
    </source>
</evidence>
<dbReference type="Proteomes" id="UP000464178">
    <property type="component" value="Chromosome"/>
</dbReference>
<sequence>MLAVAWVVCASGLFLGQPDAALEKEFEALVKLPTLRKGEHRCETWVAAANHLRQMGKEKSLKVLNAYLTKSADHERVLLICRLLFVNPKGWEPRLGGPRPPNIDRQAVKNYPLFPFAVSEGTPFVLVKGYAPGGKIGGGKQCLETCADLELIKEDYSTKDWDKAADKLIKSEHFLKIYPECDRMEMADFIRDQAKKTAKKDQ</sequence>
<evidence type="ECO:0000313" key="1">
    <source>
        <dbReference type="EMBL" id="VTR93182.1"/>
    </source>
</evidence>
<dbReference type="KEGG" id="gms:SOIL9_45320"/>
<proteinExistence type="predicted"/>
<dbReference type="RefSeq" id="WP_162667952.1">
    <property type="nucleotide sequence ID" value="NZ_LR593886.1"/>
</dbReference>
<keyword evidence="2" id="KW-1185">Reference proteome</keyword>